<proteinExistence type="predicted"/>
<evidence type="ECO:0008006" key="4">
    <source>
        <dbReference type="Google" id="ProtNLM"/>
    </source>
</evidence>
<keyword evidence="2" id="KW-0732">Signal</keyword>
<feature type="compositionally biased region" description="Acidic residues" evidence="1">
    <location>
        <begin position="417"/>
        <end position="433"/>
    </location>
</feature>
<feature type="compositionally biased region" description="Low complexity" evidence="1">
    <location>
        <begin position="403"/>
        <end position="416"/>
    </location>
</feature>
<evidence type="ECO:0000256" key="2">
    <source>
        <dbReference type="SAM" id="SignalP"/>
    </source>
</evidence>
<reference evidence="3" key="1">
    <citation type="submission" date="2014-11" db="EMBL/GenBank/DDBJ databases">
        <authorList>
            <person name="Otto D Thomas"/>
            <person name="Naeem Raeece"/>
        </authorList>
    </citation>
    <scope>NUCLEOTIDE SEQUENCE</scope>
</reference>
<evidence type="ECO:0000256" key="1">
    <source>
        <dbReference type="SAM" id="MobiDB-lite"/>
    </source>
</evidence>
<feature type="signal peptide" evidence="2">
    <location>
        <begin position="1"/>
        <end position="23"/>
    </location>
</feature>
<accession>A0A0G4I5B2</accession>
<name>A0A0G4I5B2_9ALVE</name>
<dbReference type="VEuPathDB" id="CryptoDB:Cvel_1846"/>
<feature type="chain" id="PRO_5005192745" description="CHAT domain-containing protein" evidence="2">
    <location>
        <begin position="24"/>
        <end position="447"/>
    </location>
</feature>
<dbReference type="AlphaFoldDB" id="A0A0G4I5B2"/>
<sequence length="447" mass="50339">MYSTMWSVSIFALSCAFVPFSSAVLNRARDVGFITPTGDAVELPDYSHVKAPESWLEEKEKESETALQCPNNALTLFTKQQFVSATTHGWPKSKDRKQSKHYTQYLKPMDDLLDAFHAAQTVDGKFTEAAKISKLSETFTKKQGGYVNDLNIRRNRSAKWATFNTALRCSEKCMLNVVDGSIPIPMNDPMAQKIVDYNAAITAIHRVAGNYMTKPTFKTLAGANTEIFHFSGHAYMGEDTPSLSVPLVRYTWLLQPEDMFDGQLAPGGFAMLMGCNTADDTGLGFATKFICDGGYNYVGGHVWQLHPTDGQVFIEYFYQYYFVQEDKFDENGIRTAQRGDRRTFKYAWDQAVHAKSLRLHSGTEETKMKWTPAAFYRASLPQSEHITGENQEEFHAIVCPGDNQQQQVQQQQTGNDDTTDDVTDHTEDIDDTPELQTTDQNTVTTQE</sequence>
<feature type="compositionally biased region" description="Polar residues" evidence="1">
    <location>
        <begin position="434"/>
        <end position="447"/>
    </location>
</feature>
<protein>
    <recommendedName>
        <fullName evidence="4">CHAT domain-containing protein</fullName>
    </recommendedName>
</protein>
<dbReference type="EMBL" id="CDMZ01005173">
    <property type="protein sequence ID" value="CEM52191.1"/>
    <property type="molecule type" value="Genomic_DNA"/>
</dbReference>
<evidence type="ECO:0000313" key="3">
    <source>
        <dbReference type="EMBL" id="CEM52191.1"/>
    </source>
</evidence>
<feature type="region of interest" description="Disordered" evidence="1">
    <location>
        <begin position="403"/>
        <end position="447"/>
    </location>
</feature>
<gene>
    <name evidence="3" type="ORF">Cvel_1846</name>
</gene>
<organism evidence="3">
    <name type="scientific">Chromera velia CCMP2878</name>
    <dbReference type="NCBI Taxonomy" id="1169474"/>
    <lineage>
        <taxon>Eukaryota</taxon>
        <taxon>Sar</taxon>
        <taxon>Alveolata</taxon>
        <taxon>Colpodellida</taxon>
        <taxon>Chromeraceae</taxon>
        <taxon>Chromera</taxon>
    </lineage>
</organism>